<sequence>MLPGSYLSTQMIHTVHTCHTCQREHQISE</sequence>
<reference evidence="1" key="2">
    <citation type="journal article" date="2015" name="Fish Shellfish Immunol.">
        <title>Early steps in the European eel (Anguilla anguilla)-Vibrio vulnificus interaction in the gills: Role of the RtxA13 toxin.</title>
        <authorList>
            <person name="Callol A."/>
            <person name="Pajuelo D."/>
            <person name="Ebbesson L."/>
            <person name="Teles M."/>
            <person name="MacKenzie S."/>
            <person name="Amaro C."/>
        </authorList>
    </citation>
    <scope>NUCLEOTIDE SEQUENCE</scope>
</reference>
<evidence type="ECO:0000313" key="1">
    <source>
        <dbReference type="EMBL" id="JAH74078.1"/>
    </source>
</evidence>
<reference evidence="1" key="1">
    <citation type="submission" date="2014-11" db="EMBL/GenBank/DDBJ databases">
        <authorList>
            <person name="Amaro Gonzalez C."/>
        </authorList>
    </citation>
    <scope>NUCLEOTIDE SEQUENCE</scope>
</reference>
<organism evidence="1">
    <name type="scientific">Anguilla anguilla</name>
    <name type="common">European freshwater eel</name>
    <name type="synonym">Muraena anguilla</name>
    <dbReference type="NCBI Taxonomy" id="7936"/>
    <lineage>
        <taxon>Eukaryota</taxon>
        <taxon>Metazoa</taxon>
        <taxon>Chordata</taxon>
        <taxon>Craniata</taxon>
        <taxon>Vertebrata</taxon>
        <taxon>Euteleostomi</taxon>
        <taxon>Actinopterygii</taxon>
        <taxon>Neopterygii</taxon>
        <taxon>Teleostei</taxon>
        <taxon>Anguilliformes</taxon>
        <taxon>Anguillidae</taxon>
        <taxon>Anguilla</taxon>
    </lineage>
</organism>
<dbReference type="EMBL" id="GBXM01034499">
    <property type="protein sequence ID" value="JAH74078.1"/>
    <property type="molecule type" value="Transcribed_RNA"/>
</dbReference>
<dbReference type="AlphaFoldDB" id="A0A0E9VA25"/>
<proteinExistence type="predicted"/>
<name>A0A0E9VA25_ANGAN</name>
<protein>
    <submittedName>
        <fullName evidence="1">Uncharacterized protein</fullName>
    </submittedName>
</protein>
<accession>A0A0E9VA25</accession>